<dbReference type="VEuPathDB" id="VectorBase:ASIC022122"/>
<protein>
    <submittedName>
        <fullName evidence="1 2">Uncharacterized protein</fullName>
    </submittedName>
</protein>
<evidence type="ECO:0000313" key="3">
    <source>
        <dbReference type="Proteomes" id="UP000030765"/>
    </source>
</evidence>
<dbReference type="Proteomes" id="UP000030765">
    <property type="component" value="Unassembled WGS sequence"/>
</dbReference>
<sequence>MLTQRRLAKVQNKLEYERGVHREGKTDTYGTVWFLVRYHRPGEVQQATTLFRANDAPTGDTDRILRSLLAPQTTHPRGGDVVPLSSPYGLGQLLFASVSTRLLLPFCRLSAHACVLLRWVVDLSRSLRGRSPAGLRWSRPTDGDGGGDHSGTLFNFITSTCFNNFYDSLPWFCGIVQPFRAPF</sequence>
<dbReference type="EMBL" id="ATLV01026999">
    <property type="status" value="NOT_ANNOTATED_CDS"/>
    <property type="molecule type" value="Genomic_DNA"/>
</dbReference>
<dbReference type="EnsemblMetazoa" id="ASIC022122-RA">
    <property type="protein sequence ID" value="ASIC022122-PA"/>
    <property type="gene ID" value="ASIC022122"/>
</dbReference>
<gene>
    <name evidence="1" type="ORF">ZHAS_00022122</name>
</gene>
<accession>A0A084WU48</accession>
<reference evidence="1 3" key="1">
    <citation type="journal article" date="2014" name="BMC Genomics">
        <title>Genome sequence of Anopheles sinensis provides insight into genetics basis of mosquito competence for malaria parasites.</title>
        <authorList>
            <person name="Zhou D."/>
            <person name="Zhang D."/>
            <person name="Ding G."/>
            <person name="Shi L."/>
            <person name="Hou Q."/>
            <person name="Ye Y."/>
            <person name="Xu Y."/>
            <person name="Zhou H."/>
            <person name="Xiong C."/>
            <person name="Li S."/>
            <person name="Yu J."/>
            <person name="Hong S."/>
            <person name="Yu X."/>
            <person name="Zou P."/>
            <person name="Chen C."/>
            <person name="Chang X."/>
            <person name="Wang W."/>
            <person name="Lv Y."/>
            <person name="Sun Y."/>
            <person name="Ma L."/>
            <person name="Shen B."/>
            <person name="Zhu C."/>
        </authorList>
    </citation>
    <scope>NUCLEOTIDE SEQUENCE [LARGE SCALE GENOMIC DNA]</scope>
</reference>
<dbReference type="AlphaFoldDB" id="A0A084WU48"/>
<evidence type="ECO:0000313" key="2">
    <source>
        <dbReference type="EnsemblMetazoa" id="ASIC022122-PA"/>
    </source>
</evidence>
<keyword evidence="3" id="KW-1185">Reference proteome</keyword>
<evidence type="ECO:0000313" key="1">
    <source>
        <dbReference type="EMBL" id="KFB53742.1"/>
    </source>
</evidence>
<organism evidence="1">
    <name type="scientific">Anopheles sinensis</name>
    <name type="common">Mosquito</name>
    <dbReference type="NCBI Taxonomy" id="74873"/>
    <lineage>
        <taxon>Eukaryota</taxon>
        <taxon>Metazoa</taxon>
        <taxon>Ecdysozoa</taxon>
        <taxon>Arthropoda</taxon>
        <taxon>Hexapoda</taxon>
        <taxon>Insecta</taxon>
        <taxon>Pterygota</taxon>
        <taxon>Neoptera</taxon>
        <taxon>Endopterygota</taxon>
        <taxon>Diptera</taxon>
        <taxon>Nematocera</taxon>
        <taxon>Culicoidea</taxon>
        <taxon>Culicidae</taxon>
        <taxon>Anophelinae</taxon>
        <taxon>Anopheles</taxon>
    </lineage>
</organism>
<name>A0A084WU48_ANOSI</name>
<proteinExistence type="predicted"/>
<reference evidence="2" key="2">
    <citation type="submission" date="2020-05" db="UniProtKB">
        <authorList>
            <consortium name="EnsemblMetazoa"/>
        </authorList>
    </citation>
    <scope>IDENTIFICATION</scope>
</reference>
<dbReference type="EMBL" id="KE525421">
    <property type="protein sequence ID" value="KFB53742.1"/>
    <property type="molecule type" value="Genomic_DNA"/>
</dbReference>